<keyword evidence="2" id="KW-1185">Reference proteome</keyword>
<dbReference type="EMBL" id="ML209937">
    <property type="protein sequence ID" value="TFK57867.1"/>
    <property type="molecule type" value="Genomic_DNA"/>
</dbReference>
<evidence type="ECO:0000313" key="2">
    <source>
        <dbReference type="Proteomes" id="UP000308600"/>
    </source>
</evidence>
<protein>
    <submittedName>
        <fullName evidence="1">Uncharacterized protein</fullName>
    </submittedName>
</protein>
<reference evidence="1 2" key="1">
    <citation type="journal article" date="2019" name="Nat. Ecol. Evol.">
        <title>Megaphylogeny resolves global patterns of mushroom evolution.</title>
        <authorList>
            <person name="Varga T."/>
            <person name="Krizsan K."/>
            <person name="Foldi C."/>
            <person name="Dima B."/>
            <person name="Sanchez-Garcia M."/>
            <person name="Sanchez-Ramirez S."/>
            <person name="Szollosi G.J."/>
            <person name="Szarkandi J.G."/>
            <person name="Papp V."/>
            <person name="Albert L."/>
            <person name="Andreopoulos W."/>
            <person name="Angelini C."/>
            <person name="Antonin V."/>
            <person name="Barry K.W."/>
            <person name="Bougher N.L."/>
            <person name="Buchanan P."/>
            <person name="Buyck B."/>
            <person name="Bense V."/>
            <person name="Catcheside P."/>
            <person name="Chovatia M."/>
            <person name="Cooper J."/>
            <person name="Damon W."/>
            <person name="Desjardin D."/>
            <person name="Finy P."/>
            <person name="Geml J."/>
            <person name="Haridas S."/>
            <person name="Hughes K."/>
            <person name="Justo A."/>
            <person name="Karasinski D."/>
            <person name="Kautmanova I."/>
            <person name="Kiss B."/>
            <person name="Kocsube S."/>
            <person name="Kotiranta H."/>
            <person name="LaButti K.M."/>
            <person name="Lechner B.E."/>
            <person name="Liimatainen K."/>
            <person name="Lipzen A."/>
            <person name="Lukacs Z."/>
            <person name="Mihaltcheva S."/>
            <person name="Morgado L.N."/>
            <person name="Niskanen T."/>
            <person name="Noordeloos M.E."/>
            <person name="Ohm R.A."/>
            <person name="Ortiz-Santana B."/>
            <person name="Ovrebo C."/>
            <person name="Racz N."/>
            <person name="Riley R."/>
            <person name="Savchenko A."/>
            <person name="Shiryaev A."/>
            <person name="Soop K."/>
            <person name="Spirin V."/>
            <person name="Szebenyi C."/>
            <person name="Tomsovsky M."/>
            <person name="Tulloss R.E."/>
            <person name="Uehling J."/>
            <person name="Grigoriev I.V."/>
            <person name="Vagvolgyi C."/>
            <person name="Papp T."/>
            <person name="Martin F.M."/>
            <person name="Miettinen O."/>
            <person name="Hibbett D.S."/>
            <person name="Nagy L.G."/>
        </authorList>
    </citation>
    <scope>NUCLEOTIDE SEQUENCE [LARGE SCALE GENOMIC DNA]</scope>
    <source>
        <strain evidence="1 2">NL-1719</strain>
    </source>
</reference>
<accession>A0ACD2ZX35</accession>
<name>A0ACD2ZX35_9AGAR</name>
<gene>
    <name evidence="1" type="ORF">BDN72DRAFT_782778</name>
</gene>
<proteinExistence type="predicted"/>
<feature type="non-terminal residue" evidence="1">
    <location>
        <position position="62"/>
    </location>
</feature>
<dbReference type="Proteomes" id="UP000308600">
    <property type="component" value="Unassembled WGS sequence"/>
</dbReference>
<sequence length="62" mass="6974">MGNHTPDLPAEIWEEICQYACTDGGFTGRSLCCTSRSINRVTKRMKLYSLAITRTDQLVHLA</sequence>
<evidence type="ECO:0000313" key="1">
    <source>
        <dbReference type="EMBL" id="TFK57867.1"/>
    </source>
</evidence>
<organism evidence="1 2">
    <name type="scientific">Pluteus cervinus</name>
    <dbReference type="NCBI Taxonomy" id="181527"/>
    <lineage>
        <taxon>Eukaryota</taxon>
        <taxon>Fungi</taxon>
        <taxon>Dikarya</taxon>
        <taxon>Basidiomycota</taxon>
        <taxon>Agaricomycotina</taxon>
        <taxon>Agaricomycetes</taxon>
        <taxon>Agaricomycetidae</taxon>
        <taxon>Agaricales</taxon>
        <taxon>Pluteineae</taxon>
        <taxon>Pluteaceae</taxon>
        <taxon>Pluteus</taxon>
    </lineage>
</organism>